<evidence type="ECO:0000256" key="2">
    <source>
        <dbReference type="SAM" id="Phobius"/>
    </source>
</evidence>
<feature type="transmembrane region" description="Helical" evidence="2">
    <location>
        <begin position="392"/>
        <end position="412"/>
    </location>
</feature>
<feature type="transmembrane region" description="Helical" evidence="2">
    <location>
        <begin position="186"/>
        <end position="205"/>
    </location>
</feature>
<keyword evidence="4" id="KW-1185">Reference proteome</keyword>
<dbReference type="EMBL" id="JAOPGA020001165">
    <property type="protein sequence ID" value="KAL0485770.1"/>
    <property type="molecule type" value="Genomic_DNA"/>
</dbReference>
<dbReference type="PANTHER" id="PTHR11319">
    <property type="entry name" value="G PROTEIN-COUPLED RECEPTOR-RELATED"/>
    <property type="match status" value="1"/>
</dbReference>
<dbReference type="Proteomes" id="UP001431209">
    <property type="component" value="Unassembled WGS sequence"/>
</dbReference>
<reference evidence="3 4" key="1">
    <citation type="submission" date="2024-03" db="EMBL/GenBank/DDBJ databases">
        <title>The Acrasis kona genome and developmental transcriptomes reveal deep origins of eukaryotic multicellular pathways.</title>
        <authorList>
            <person name="Sheikh S."/>
            <person name="Fu C.-J."/>
            <person name="Brown M.W."/>
            <person name="Baldauf S.L."/>
        </authorList>
    </citation>
    <scope>NUCLEOTIDE SEQUENCE [LARGE SCALE GENOMIC DNA]</scope>
    <source>
        <strain evidence="3 4">ATCC MYA-3509</strain>
    </source>
</reference>
<protein>
    <submittedName>
        <fullName evidence="3">10 TM domain-containing transmembrane protein</fullName>
    </submittedName>
</protein>
<gene>
    <name evidence="3" type="ORF">AKO1_003246</name>
</gene>
<evidence type="ECO:0000256" key="1">
    <source>
        <dbReference type="SAM" id="MobiDB-lite"/>
    </source>
</evidence>
<evidence type="ECO:0000313" key="4">
    <source>
        <dbReference type="Proteomes" id="UP001431209"/>
    </source>
</evidence>
<proteinExistence type="predicted"/>
<comment type="caution">
    <text evidence="3">The sequence shown here is derived from an EMBL/GenBank/DDBJ whole genome shotgun (WGS) entry which is preliminary data.</text>
</comment>
<feature type="region of interest" description="Disordered" evidence="1">
    <location>
        <begin position="657"/>
        <end position="683"/>
    </location>
</feature>
<feature type="transmembrane region" description="Helical" evidence="2">
    <location>
        <begin position="312"/>
        <end position="339"/>
    </location>
</feature>
<accession>A0AAW2Z8M6</accession>
<sequence length="683" mass="78672">MPGVACLQCSEYAVCAGNGTVPYARPGHWYNADHSKPDSAEYRFEQCISYPDRCDGKLYASNGGCKMGTTGIQCSQCAVDWFLSNNECQQCTNDIKTRFLVVVVVIIVLVIVFYKFAQLKMTYLSSISIAVSYFQLIAVFALSDFHWPDSLKSALSSLQFINLNLNIIVPECAITITYTLKWALTLSLPFIFGALLMFAFSFELLRSVVVTWTGPLIKPWVPNWYVVDKRNFFTKFCTECRRDFIEMLTVPKTGPEIQEFADQCLHTFIVIISFCYVFVISKAAEIYDCVQVEDGSFLFVLDTTLNCFQRDWWWYFPFSLILMIAFGIGVFGLFLYLTLNRHKIATDKQFNNRFRFLFVRFRNEALYWEAVIIVRKLLISASVYILSRFQMLVILFGILVIFVSFILQVHHVPYRRVFHNMMEYIQLLTTEFLLFAGLLFFVGKFPNQLNWRSFDYANALGYLTIVVVVISTVLLVMLIILDIVSQVRRDWKRSRLNKKNKNVSSSTSSNSESNDDVTLMSPVEMTNVDLPPQVVVDSAVVEMVPAGTAQSVLRRALLRVKCKILNIPNVIVGYYKAFLAFLDKIEGEDSEEDWELRRKQIIQDKLDKEHEELMRIEREKELEIMIKDDEERGKLEMLKQQENMSTSLLDDHDDIVEKQASPAPSVQPVEEEFVSISKGDDLF</sequence>
<keyword evidence="2" id="KW-0472">Membrane</keyword>
<feature type="transmembrane region" description="Helical" evidence="2">
    <location>
        <begin position="264"/>
        <end position="284"/>
    </location>
</feature>
<dbReference type="PANTHER" id="PTHR11319:SF35">
    <property type="entry name" value="OUTER MEMBRANE PROTEIN PMPC-RELATED"/>
    <property type="match status" value="1"/>
</dbReference>
<dbReference type="AlphaFoldDB" id="A0AAW2Z8M6"/>
<keyword evidence="2" id="KW-1133">Transmembrane helix</keyword>
<feature type="transmembrane region" description="Helical" evidence="2">
    <location>
        <begin position="99"/>
        <end position="117"/>
    </location>
</feature>
<feature type="transmembrane region" description="Helical" evidence="2">
    <location>
        <begin position="462"/>
        <end position="484"/>
    </location>
</feature>
<feature type="transmembrane region" description="Helical" evidence="2">
    <location>
        <begin position="424"/>
        <end position="442"/>
    </location>
</feature>
<evidence type="ECO:0000313" key="3">
    <source>
        <dbReference type="EMBL" id="KAL0485770.1"/>
    </source>
</evidence>
<keyword evidence="2 3" id="KW-0812">Transmembrane</keyword>
<organism evidence="3 4">
    <name type="scientific">Acrasis kona</name>
    <dbReference type="NCBI Taxonomy" id="1008807"/>
    <lineage>
        <taxon>Eukaryota</taxon>
        <taxon>Discoba</taxon>
        <taxon>Heterolobosea</taxon>
        <taxon>Tetramitia</taxon>
        <taxon>Eutetramitia</taxon>
        <taxon>Acrasidae</taxon>
        <taxon>Acrasis</taxon>
    </lineage>
</organism>
<name>A0AAW2Z8M6_9EUKA</name>
<feature type="transmembrane region" description="Helical" evidence="2">
    <location>
        <begin position="123"/>
        <end position="142"/>
    </location>
</feature>
<feature type="transmembrane region" description="Helical" evidence="2">
    <location>
        <begin position="365"/>
        <end position="386"/>
    </location>
</feature>